<comment type="caution">
    <text evidence="2">The sequence shown here is derived from an EMBL/GenBank/DDBJ whole genome shotgun (WGS) entry which is preliminary data.</text>
</comment>
<protein>
    <recommendedName>
        <fullName evidence="4">EF-hand domain-containing protein</fullName>
    </recommendedName>
</protein>
<sequence length="219" mass="24396">MLATTTTTSTNVNTEEDSFSSININRAVLNEGVKKVVSVVYSDIDSDQDGSVDVADVYTTFSMVYGYNDVDLGSITTLIKANSTVHNGIIDFTDFVNILQTLCTGTLIRSPLVIAFIYSMLDISHKHKTLGMYYELITTRLKVLDTLSIDSLSIDSLRNNALFNDVSDSSNNLSDDDLLFKEFLVCVVGMHIRHILTIGSITMNIFYLMICMLAYYLLF</sequence>
<evidence type="ECO:0000313" key="3">
    <source>
        <dbReference type="Proteomes" id="UP000594342"/>
    </source>
</evidence>
<evidence type="ECO:0000256" key="1">
    <source>
        <dbReference type="SAM" id="Phobius"/>
    </source>
</evidence>
<gene>
    <name evidence="2" type="ORF">YASMINEVIRUS_1400</name>
</gene>
<dbReference type="Proteomes" id="UP000594342">
    <property type="component" value="Unassembled WGS sequence"/>
</dbReference>
<dbReference type="InterPro" id="IPR018247">
    <property type="entry name" value="EF_Hand_1_Ca_BS"/>
</dbReference>
<name>A0A5K0UA29_9VIRU</name>
<dbReference type="PROSITE" id="PS00018">
    <property type="entry name" value="EF_HAND_1"/>
    <property type="match status" value="1"/>
</dbReference>
<feature type="transmembrane region" description="Helical" evidence="1">
    <location>
        <begin position="195"/>
        <end position="218"/>
    </location>
</feature>
<keyword evidence="1" id="KW-0812">Transmembrane</keyword>
<dbReference type="InterPro" id="IPR011992">
    <property type="entry name" value="EF-hand-dom_pair"/>
</dbReference>
<keyword evidence="1" id="KW-0472">Membrane</keyword>
<accession>A0A5K0UA29</accession>
<dbReference type="SUPFAM" id="SSF47473">
    <property type="entry name" value="EF-hand"/>
    <property type="match status" value="1"/>
</dbReference>
<keyword evidence="1" id="KW-1133">Transmembrane helix</keyword>
<reference evidence="2 3" key="1">
    <citation type="submission" date="2018-10" db="EMBL/GenBank/DDBJ databases">
        <authorList>
            <consortium name="IHU Genomes"/>
        </authorList>
    </citation>
    <scope>NUCLEOTIDE SEQUENCE [LARGE SCALE GENOMIC DNA]</scope>
    <source>
        <strain evidence="2 3">A1</strain>
    </source>
</reference>
<evidence type="ECO:0008006" key="4">
    <source>
        <dbReference type="Google" id="ProtNLM"/>
    </source>
</evidence>
<dbReference type="EMBL" id="UPSH01000001">
    <property type="protein sequence ID" value="VBB18868.1"/>
    <property type="molecule type" value="Genomic_DNA"/>
</dbReference>
<keyword evidence="3" id="KW-1185">Reference proteome</keyword>
<organism evidence="2 3">
    <name type="scientific">Yasminevirus sp. GU-2018</name>
    <dbReference type="NCBI Taxonomy" id="2420051"/>
    <lineage>
        <taxon>Viruses</taxon>
        <taxon>Varidnaviria</taxon>
        <taxon>Bamfordvirae</taxon>
        <taxon>Nucleocytoviricota</taxon>
        <taxon>Megaviricetes</taxon>
        <taxon>Imitervirales</taxon>
        <taxon>Mimiviridae</taxon>
        <taxon>Klosneuvirinae</taxon>
        <taxon>Yasminevirus</taxon>
        <taxon>Yasminevirus saudimassiliense</taxon>
    </lineage>
</organism>
<proteinExistence type="predicted"/>
<evidence type="ECO:0000313" key="2">
    <source>
        <dbReference type="EMBL" id="VBB18868.1"/>
    </source>
</evidence>